<dbReference type="GO" id="GO:0030170">
    <property type="term" value="F:pyridoxal phosphate binding"/>
    <property type="evidence" value="ECO:0007669"/>
    <property type="project" value="TreeGrafter"/>
</dbReference>
<dbReference type="SUPFAM" id="SSF53383">
    <property type="entry name" value="PLP-dependent transferases"/>
    <property type="match status" value="2"/>
</dbReference>
<dbReference type="GO" id="GO:0004375">
    <property type="term" value="F:glycine dehydrogenase (decarboxylating) activity"/>
    <property type="evidence" value="ECO:0007669"/>
    <property type="project" value="UniProtKB-EC"/>
</dbReference>
<evidence type="ECO:0000256" key="5">
    <source>
        <dbReference type="ARBA" id="ARBA00022898"/>
    </source>
</evidence>
<dbReference type="InterPro" id="IPR015422">
    <property type="entry name" value="PyrdxlP-dep_Trfase_small"/>
</dbReference>
<dbReference type="EC" id="1.4.4.2" evidence="8"/>
<comment type="function">
    <text evidence="2 8">The glycine cleavage system catalyzes the degradation of glycine. The P protein binds the alpha-amino group of glycine through its pyridoxal phosphate cofactor; CO(2) is released and the remaining methylamine moiety is then transferred to the lipoamide cofactor of the H protein.</text>
</comment>
<keyword evidence="5 8" id="KW-0663">Pyridoxal phosphate</keyword>
<dbReference type="PANTHER" id="PTHR11773:SF1">
    <property type="entry name" value="GLYCINE DEHYDROGENASE (DECARBOXYLATING), MITOCHONDRIAL"/>
    <property type="match status" value="1"/>
</dbReference>
<keyword evidence="6 8" id="KW-0560">Oxidoreductase</keyword>
<reference evidence="12 13" key="1">
    <citation type="submission" date="2019-08" db="EMBL/GenBank/DDBJ databases">
        <title>Draft genome sequence of Ulvibacter marinus type strain NBRC 109484.</title>
        <authorList>
            <person name="Kawano K."/>
            <person name="Ushijima N."/>
            <person name="Kihara M."/>
            <person name="Itoh H."/>
        </authorList>
    </citation>
    <scope>NUCLEOTIDE SEQUENCE [LARGE SCALE GENOMIC DNA]</scope>
    <source>
        <strain evidence="12 13">NBRC 109484</strain>
    </source>
</reference>
<dbReference type="Gene3D" id="3.40.640.10">
    <property type="entry name" value="Type I PLP-dependent aspartate aminotransferase-like (Major domain)"/>
    <property type="match status" value="2"/>
</dbReference>
<dbReference type="InterPro" id="IPR015424">
    <property type="entry name" value="PyrdxlP-dep_Trfase"/>
</dbReference>
<dbReference type="RefSeq" id="WP_151672025.1">
    <property type="nucleotide sequence ID" value="NZ_BKCG01000001.1"/>
</dbReference>
<comment type="cofactor">
    <cofactor evidence="1 8 9">
        <name>pyridoxal 5'-phosphate</name>
        <dbReference type="ChEBI" id="CHEBI:597326"/>
    </cofactor>
</comment>
<dbReference type="EMBL" id="BKCG01000001">
    <property type="protein sequence ID" value="GER57920.1"/>
    <property type="molecule type" value="Genomic_DNA"/>
</dbReference>
<evidence type="ECO:0000313" key="13">
    <source>
        <dbReference type="Proteomes" id="UP000326509"/>
    </source>
</evidence>
<comment type="caution">
    <text evidence="12">The sequence shown here is derived from an EMBL/GenBank/DDBJ whole genome shotgun (WGS) entry which is preliminary data.</text>
</comment>
<feature type="modified residue" description="N6-(pyridoxal phosphate)lysine" evidence="8 9">
    <location>
        <position position="700"/>
    </location>
</feature>
<dbReference type="NCBIfam" id="TIGR00461">
    <property type="entry name" value="gcvP"/>
    <property type="match status" value="1"/>
</dbReference>
<dbReference type="Proteomes" id="UP000326509">
    <property type="component" value="Unassembled WGS sequence"/>
</dbReference>
<dbReference type="Gene3D" id="3.90.1150.10">
    <property type="entry name" value="Aspartate Aminotransferase, domain 1"/>
    <property type="match status" value="2"/>
</dbReference>
<evidence type="ECO:0000259" key="11">
    <source>
        <dbReference type="Pfam" id="PF21478"/>
    </source>
</evidence>
<dbReference type="GO" id="GO:0019464">
    <property type="term" value="P:glycine decarboxylation via glycine cleavage system"/>
    <property type="evidence" value="ECO:0007669"/>
    <property type="project" value="UniProtKB-UniRule"/>
</dbReference>
<evidence type="ECO:0000256" key="7">
    <source>
        <dbReference type="ARBA" id="ARBA00049026"/>
    </source>
</evidence>
<feature type="domain" description="Glycine cleavage system P-protein N-terminal" evidence="10">
    <location>
        <begin position="454"/>
        <end position="727"/>
    </location>
</feature>
<evidence type="ECO:0000256" key="8">
    <source>
        <dbReference type="HAMAP-Rule" id="MF_00711"/>
    </source>
</evidence>
<organism evidence="12 13">
    <name type="scientific">Patiriisocius marinus</name>
    <dbReference type="NCBI Taxonomy" id="1397112"/>
    <lineage>
        <taxon>Bacteria</taxon>
        <taxon>Pseudomonadati</taxon>
        <taxon>Bacteroidota</taxon>
        <taxon>Flavobacteriia</taxon>
        <taxon>Flavobacteriales</taxon>
        <taxon>Flavobacteriaceae</taxon>
        <taxon>Patiriisocius</taxon>
    </lineage>
</organism>
<evidence type="ECO:0000256" key="3">
    <source>
        <dbReference type="ARBA" id="ARBA00010756"/>
    </source>
</evidence>
<dbReference type="GO" id="GO:0005960">
    <property type="term" value="C:glycine cleavage complex"/>
    <property type="evidence" value="ECO:0007669"/>
    <property type="project" value="TreeGrafter"/>
</dbReference>
<dbReference type="NCBIfam" id="NF003346">
    <property type="entry name" value="PRK04366.1"/>
    <property type="match status" value="1"/>
</dbReference>
<evidence type="ECO:0000256" key="1">
    <source>
        <dbReference type="ARBA" id="ARBA00001933"/>
    </source>
</evidence>
<comment type="similarity">
    <text evidence="3 8">Belongs to the GcvP family.</text>
</comment>
<comment type="subunit">
    <text evidence="4 8">The glycine cleavage system is composed of four proteins: P, T, L and H.</text>
</comment>
<gene>
    <name evidence="8 12" type="primary">gcvP</name>
    <name evidence="12" type="ORF">ULMA_00280</name>
</gene>
<dbReference type="FunFam" id="3.40.640.10:FF:000007">
    <property type="entry name" value="glycine dehydrogenase (Decarboxylating), mitochondrial"/>
    <property type="match status" value="1"/>
</dbReference>
<dbReference type="InterPro" id="IPR049315">
    <property type="entry name" value="GDC-P_N"/>
</dbReference>
<dbReference type="Pfam" id="PF02347">
    <property type="entry name" value="GDC-P"/>
    <property type="match status" value="2"/>
</dbReference>
<sequence>MNTDSFALRHIGPRRKDLDKMLKTVGVETIDQLIFETIPDDIRLEKDIKLDTAMSEQEYLEHITELSSKNQVFKTYIGLGYHQSITPPVIQRNILENPGWYTAYTPYQAEIAQGRLEALLNYQTMVTDLTGMELANASLLDESTAAAEAMALLFAVREREQKKNNANKFFVSEEILPQTLSLLETRSTPIGVELVIGNHEDFDFSEEFFGAILQYPGKSGKVHDYKSFVAKANDHQIKVAVAADILSLVKLEAPGNFGVDVVVGTTQRFGIPLGYGGPHAAYFATKEAYKRNIPGRIIGVTKDTNGNRALRMALQTREQHIKRDKATSNICTAQVLLAVMAGMYGVYHGPNGLEYIASKVHNHAATLADALEKLGLYQANETYFDTIAIKTDATKIKFLSEAKEINFYYPDDETVAISINETTTLKDLNKIVALFAEATNKDSFKITDIKEGTGIPESIARHSAFLTNDVFNSYHSETELMRYIKRLERKDLALNHSMISLGSCTMKLNAAAEMLPLSDPMWGNMHPFVPTEQAGGYQFMLKKLEEQLTEITGFAGTSLQPNSGAQGEYAGLMVIRAYHESRGDTHRNICLIPSSAHGTNPASAVMAGMKVVVTKATEEGNIDVDDLRAKAEEHKDNLAALMVTYPSTHGVYESAIKEITSLIHDNGGQVYMDGANMNAQVALTNPGAIGADVCHLNLHKTFAIPHGGGGPGVGPICVAKQLVPFLPTNPVIETGGDHAITAISGAPWGSALACLISYAYICMLGENGLKKSTQYAILNANYIKERLKGSYEVLYAGERGRAAHEMIIDCRPFKANGIEVVDIAKRLMDYGFHAPTVSFPVAGTMMIEPTESESVEELDRFCEAMISIRKEIDASNKDEANNLLKNAPHTQAMLTADTWEFPYTRQQAAFPLEYVSDNKFWPSVRRVDDAYGDRNLICTCAPIEAYMEA</sequence>
<evidence type="ECO:0000256" key="2">
    <source>
        <dbReference type="ARBA" id="ARBA00003788"/>
    </source>
</evidence>
<evidence type="ECO:0000313" key="12">
    <source>
        <dbReference type="EMBL" id="GER57920.1"/>
    </source>
</evidence>
<dbReference type="InterPro" id="IPR049316">
    <property type="entry name" value="GDC-P_C"/>
</dbReference>
<proteinExistence type="inferred from homology"/>
<evidence type="ECO:0000256" key="6">
    <source>
        <dbReference type="ARBA" id="ARBA00023002"/>
    </source>
</evidence>
<dbReference type="FunFam" id="3.40.640.10:FF:000005">
    <property type="entry name" value="Glycine dehydrogenase (decarboxylating), mitochondrial"/>
    <property type="match status" value="1"/>
</dbReference>
<evidence type="ECO:0000256" key="4">
    <source>
        <dbReference type="ARBA" id="ARBA00011690"/>
    </source>
</evidence>
<dbReference type="OrthoDB" id="9801272at2"/>
<dbReference type="InterPro" id="IPR003437">
    <property type="entry name" value="GcvP"/>
</dbReference>
<dbReference type="GO" id="GO:0005829">
    <property type="term" value="C:cytosol"/>
    <property type="evidence" value="ECO:0007669"/>
    <property type="project" value="TreeGrafter"/>
</dbReference>
<dbReference type="InterPro" id="IPR015421">
    <property type="entry name" value="PyrdxlP-dep_Trfase_major"/>
</dbReference>
<dbReference type="InterPro" id="IPR020581">
    <property type="entry name" value="GDC_P"/>
</dbReference>
<protein>
    <recommendedName>
        <fullName evidence="8">Glycine dehydrogenase (decarboxylating)</fullName>
        <ecNumber evidence="8">1.4.4.2</ecNumber>
    </recommendedName>
    <alternativeName>
        <fullName evidence="8">Glycine cleavage system P-protein</fullName>
    </alternativeName>
    <alternativeName>
        <fullName evidence="8">Glycine decarboxylase</fullName>
    </alternativeName>
    <alternativeName>
        <fullName evidence="8">Glycine dehydrogenase (aminomethyl-transferring)</fullName>
    </alternativeName>
</protein>
<name>A0A5J4IW00_9FLAO</name>
<dbReference type="HAMAP" id="MF_00711">
    <property type="entry name" value="GcvP"/>
    <property type="match status" value="1"/>
</dbReference>
<feature type="domain" description="Glycine dehydrogenase C-terminal" evidence="11">
    <location>
        <begin position="772"/>
        <end position="889"/>
    </location>
</feature>
<accession>A0A5J4IW00</accession>
<evidence type="ECO:0000256" key="9">
    <source>
        <dbReference type="PIRSR" id="PIRSR603437-50"/>
    </source>
</evidence>
<comment type="catalytic activity">
    <reaction evidence="7 8">
        <text>N(6)-[(R)-lipoyl]-L-lysyl-[glycine-cleavage complex H protein] + glycine + H(+) = N(6)-[(R)-S(8)-aminomethyldihydrolipoyl]-L-lysyl-[glycine-cleavage complex H protein] + CO2</text>
        <dbReference type="Rhea" id="RHEA:24304"/>
        <dbReference type="Rhea" id="RHEA-COMP:10494"/>
        <dbReference type="Rhea" id="RHEA-COMP:10495"/>
        <dbReference type="ChEBI" id="CHEBI:15378"/>
        <dbReference type="ChEBI" id="CHEBI:16526"/>
        <dbReference type="ChEBI" id="CHEBI:57305"/>
        <dbReference type="ChEBI" id="CHEBI:83099"/>
        <dbReference type="ChEBI" id="CHEBI:83143"/>
        <dbReference type="EC" id="1.4.4.2"/>
    </reaction>
</comment>
<dbReference type="Pfam" id="PF21478">
    <property type="entry name" value="GcvP2_C"/>
    <property type="match status" value="1"/>
</dbReference>
<keyword evidence="13" id="KW-1185">Reference proteome</keyword>
<dbReference type="AlphaFoldDB" id="A0A5J4IW00"/>
<dbReference type="GO" id="GO:0016594">
    <property type="term" value="F:glycine binding"/>
    <property type="evidence" value="ECO:0007669"/>
    <property type="project" value="TreeGrafter"/>
</dbReference>
<dbReference type="PANTHER" id="PTHR11773">
    <property type="entry name" value="GLYCINE DEHYDROGENASE, DECARBOXYLATING"/>
    <property type="match status" value="1"/>
</dbReference>
<dbReference type="CDD" id="cd00613">
    <property type="entry name" value="GDC-P"/>
    <property type="match status" value="2"/>
</dbReference>
<feature type="domain" description="Glycine cleavage system P-protein N-terminal" evidence="10">
    <location>
        <begin position="9"/>
        <end position="435"/>
    </location>
</feature>
<evidence type="ECO:0000259" key="10">
    <source>
        <dbReference type="Pfam" id="PF02347"/>
    </source>
</evidence>